<evidence type="ECO:0000313" key="3">
    <source>
        <dbReference type="Proteomes" id="UP000467840"/>
    </source>
</evidence>
<proteinExistence type="predicted"/>
<sequence length="208" mass="23682">MRIFDLVFRTGRKEVEIELNYEGITGQRTVNFQRQLQPDKEHQSFSLIYANGERSLDLICKDKAQADSWYIGLRAVISRCHRSRPFTAVRSNGEAISCVNSPAGYIRRKHNLGIMEDATELSKVRSLCGSPTQSLSERCFSDGLSFSSDSFCISESSLQQMQNAVDVFVPNSPYVERNIKKCESIYACSEFPKDMSHSLLPRRTNLHR</sequence>
<dbReference type="SUPFAM" id="SSF50729">
    <property type="entry name" value="PH domain-like"/>
    <property type="match status" value="1"/>
</dbReference>
<dbReference type="Gene3D" id="2.30.29.30">
    <property type="entry name" value="Pleckstrin-homology domain (PH domain)/Phosphotyrosine-binding domain (PTB)"/>
    <property type="match status" value="1"/>
</dbReference>
<gene>
    <name evidence="2" type="ORF">GH714_014235</name>
</gene>
<name>A0A6A6KSV6_HEVBR</name>
<dbReference type="PROSITE" id="PS50003">
    <property type="entry name" value="PH_DOMAIN"/>
    <property type="match status" value="1"/>
</dbReference>
<accession>A0A6A6KSV6</accession>
<dbReference type="EMBL" id="JAAGAX010000015">
    <property type="protein sequence ID" value="KAF2290519.1"/>
    <property type="molecule type" value="Genomic_DNA"/>
</dbReference>
<keyword evidence="3" id="KW-1185">Reference proteome</keyword>
<evidence type="ECO:0000259" key="1">
    <source>
        <dbReference type="PROSITE" id="PS50003"/>
    </source>
</evidence>
<dbReference type="InterPro" id="IPR011993">
    <property type="entry name" value="PH-like_dom_sf"/>
</dbReference>
<evidence type="ECO:0000313" key="2">
    <source>
        <dbReference type="EMBL" id="KAF2290519.1"/>
    </source>
</evidence>
<feature type="domain" description="PH" evidence="1">
    <location>
        <begin position="1"/>
        <end position="78"/>
    </location>
</feature>
<protein>
    <recommendedName>
        <fullName evidence="1">PH domain-containing protein</fullName>
    </recommendedName>
</protein>
<dbReference type="Proteomes" id="UP000467840">
    <property type="component" value="Chromosome 2"/>
</dbReference>
<organism evidence="2 3">
    <name type="scientific">Hevea brasiliensis</name>
    <name type="common">Para rubber tree</name>
    <name type="synonym">Siphonia brasiliensis</name>
    <dbReference type="NCBI Taxonomy" id="3981"/>
    <lineage>
        <taxon>Eukaryota</taxon>
        <taxon>Viridiplantae</taxon>
        <taxon>Streptophyta</taxon>
        <taxon>Embryophyta</taxon>
        <taxon>Tracheophyta</taxon>
        <taxon>Spermatophyta</taxon>
        <taxon>Magnoliopsida</taxon>
        <taxon>eudicotyledons</taxon>
        <taxon>Gunneridae</taxon>
        <taxon>Pentapetalae</taxon>
        <taxon>rosids</taxon>
        <taxon>fabids</taxon>
        <taxon>Malpighiales</taxon>
        <taxon>Euphorbiaceae</taxon>
        <taxon>Crotonoideae</taxon>
        <taxon>Micrandreae</taxon>
        <taxon>Hevea</taxon>
    </lineage>
</organism>
<dbReference type="AlphaFoldDB" id="A0A6A6KSV6"/>
<dbReference type="InterPro" id="IPR001849">
    <property type="entry name" value="PH_domain"/>
</dbReference>
<comment type="caution">
    <text evidence="2">The sequence shown here is derived from an EMBL/GenBank/DDBJ whole genome shotgun (WGS) entry which is preliminary data.</text>
</comment>
<reference evidence="2 3" key="1">
    <citation type="journal article" date="2020" name="Mol. Plant">
        <title>The Chromosome-Based Rubber Tree Genome Provides New Insights into Spurge Genome Evolution and Rubber Biosynthesis.</title>
        <authorList>
            <person name="Liu J."/>
            <person name="Shi C."/>
            <person name="Shi C.C."/>
            <person name="Li W."/>
            <person name="Zhang Q.J."/>
            <person name="Zhang Y."/>
            <person name="Li K."/>
            <person name="Lu H.F."/>
            <person name="Shi C."/>
            <person name="Zhu S.T."/>
            <person name="Xiao Z.Y."/>
            <person name="Nan H."/>
            <person name="Yue Y."/>
            <person name="Zhu X.G."/>
            <person name="Wu Y."/>
            <person name="Hong X.N."/>
            <person name="Fan G.Y."/>
            <person name="Tong Y."/>
            <person name="Zhang D."/>
            <person name="Mao C.L."/>
            <person name="Liu Y.L."/>
            <person name="Hao S.J."/>
            <person name="Liu W.Q."/>
            <person name="Lv M.Q."/>
            <person name="Zhang H.B."/>
            <person name="Liu Y."/>
            <person name="Hu-Tang G.R."/>
            <person name="Wang J.P."/>
            <person name="Wang J.H."/>
            <person name="Sun Y.H."/>
            <person name="Ni S.B."/>
            <person name="Chen W.B."/>
            <person name="Zhang X.C."/>
            <person name="Jiao Y.N."/>
            <person name="Eichler E.E."/>
            <person name="Li G.H."/>
            <person name="Liu X."/>
            <person name="Gao L.Z."/>
        </authorList>
    </citation>
    <scope>NUCLEOTIDE SEQUENCE [LARGE SCALE GENOMIC DNA]</scope>
    <source>
        <strain evidence="3">cv. GT1</strain>
        <tissue evidence="2">Leaf</tissue>
    </source>
</reference>